<sequence length="424" mass="46694">MNRVTVLLSAIALLITAISVYLSFRLLDPTPPKTLILATGTAGSAYEEMGRSYRKTLRESGVEVQLLASGGALENLELLKSGEADIGFLTMGYPAAQDAVNLRSLGAMFFEPLWVFTQDNDLLEGNLDSLRRTRISIGPSKSRSNSASRKLFELNGLATSDLNLFELDPTTAAQQLKQGKLDTLFITGNSISPVIKQLLSSRNTVLVDFERADAYVALFPELTKLTVPAGVGDLALNIPSSDTRLLAFTAMLGVNKDLHPITQSLVLEAAERIHAKPDLFHQAGVFPQARDQLIILSDSAKAYYADGRPLLLRLLPYPVAVLFMQLIAAAIPLLGIAYPMFKLLPSAFHWIMRHQFYRVYSELRQIDRSIGNITEAELKTHLERLENLEQKVTGLKVPITYSTMLYALKGHIGSVLKRVRDALG</sequence>
<dbReference type="Proteomes" id="UP001143307">
    <property type="component" value="Unassembled WGS sequence"/>
</dbReference>
<reference evidence="2" key="1">
    <citation type="submission" date="2019-02" db="EMBL/GenBank/DDBJ databases">
        <authorList>
            <person name="Li S.-H."/>
        </authorList>
    </citation>
    <scope>NUCLEOTIDE SEQUENCE</scope>
    <source>
        <strain evidence="2">IMCC8485</strain>
    </source>
</reference>
<keyword evidence="1" id="KW-0812">Transmembrane</keyword>
<dbReference type="RefSeq" id="WP_279253028.1">
    <property type="nucleotide sequence ID" value="NZ_SHNP01000004.1"/>
</dbReference>
<dbReference type="PANTHER" id="PTHR42941:SF1">
    <property type="entry name" value="SLL1037 PROTEIN"/>
    <property type="match status" value="1"/>
</dbReference>
<dbReference type="EMBL" id="SHNP01000004">
    <property type="protein sequence ID" value="MCX2974230.1"/>
    <property type="molecule type" value="Genomic_DNA"/>
</dbReference>
<proteinExistence type="predicted"/>
<evidence type="ECO:0000313" key="2">
    <source>
        <dbReference type="EMBL" id="MCX2974230.1"/>
    </source>
</evidence>
<dbReference type="InterPro" id="IPR011852">
    <property type="entry name" value="TRAP_TAXI"/>
</dbReference>
<dbReference type="SUPFAM" id="SSF53850">
    <property type="entry name" value="Periplasmic binding protein-like II"/>
    <property type="match status" value="1"/>
</dbReference>
<organism evidence="2 3">
    <name type="scientific">Candidatus Seongchinamella marina</name>
    <dbReference type="NCBI Taxonomy" id="2518990"/>
    <lineage>
        <taxon>Bacteria</taxon>
        <taxon>Pseudomonadati</taxon>
        <taxon>Pseudomonadota</taxon>
        <taxon>Gammaproteobacteria</taxon>
        <taxon>Cellvibrionales</taxon>
        <taxon>Halieaceae</taxon>
        <taxon>Seongchinamella</taxon>
    </lineage>
</organism>
<gene>
    <name evidence="2" type="ORF">EYC87_11610</name>
</gene>
<evidence type="ECO:0008006" key="4">
    <source>
        <dbReference type="Google" id="ProtNLM"/>
    </source>
</evidence>
<keyword evidence="1" id="KW-0472">Membrane</keyword>
<accession>A0ABT3SW60</accession>
<name>A0ABT3SW60_9GAMM</name>
<evidence type="ECO:0000256" key="1">
    <source>
        <dbReference type="SAM" id="Phobius"/>
    </source>
</evidence>
<comment type="caution">
    <text evidence="2">The sequence shown here is derived from an EMBL/GenBank/DDBJ whole genome shotgun (WGS) entry which is preliminary data.</text>
</comment>
<dbReference type="Gene3D" id="3.40.190.10">
    <property type="entry name" value="Periplasmic binding protein-like II"/>
    <property type="match status" value="2"/>
</dbReference>
<keyword evidence="1" id="KW-1133">Transmembrane helix</keyword>
<dbReference type="Pfam" id="PF16868">
    <property type="entry name" value="NMT1_3"/>
    <property type="match status" value="1"/>
</dbReference>
<keyword evidence="3" id="KW-1185">Reference proteome</keyword>
<protein>
    <recommendedName>
        <fullName evidence="4">C4-dicarboxylate ABC transporter substrate-binding protein</fullName>
    </recommendedName>
</protein>
<feature type="transmembrane region" description="Helical" evidence="1">
    <location>
        <begin position="317"/>
        <end position="341"/>
    </location>
</feature>
<evidence type="ECO:0000313" key="3">
    <source>
        <dbReference type="Proteomes" id="UP001143307"/>
    </source>
</evidence>
<dbReference type="PANTHER" id="PTHR42941">
    <property type="entry name" value="SLL1037 PROTEIN"/>
    <property type="match status" value="1"/>
</dbReference>